<keyword evidence="1" id="KW-0732">Signal</keyword>
<dbReference type="PROSITE" id="PS51257">
    <property type="entry name" value="PROKAR_LIPOPROTEIN"/>
    <property type="match status" value="1"/>
</dbReference>
<protein>
    <submittedName>
        <fullName evidence="2">Uncharacterized protein</fullName>
    </submittedName>
</protein>
<dbReference type="RefSeq" id="WP_103932531.1">
    <property type="nucleotide sequence ID" value="NZ_FNVA01000002.1"/>
</dbReference>
<reference evidence="2 3" key="1">
    <citation type="submission" date="2016-10" db="EMBL/GenBank/DDBJ databases">
        <authorList>
            <person name="de Groot N.N."/>
        </authorList>
    </citation>
    <scope>NUCLEOTIDE SEQUENCE [LARGE SCALE GENOMIC DNA]</scope>
    <source>
        <strain evidence="2 3">DSM 22489</strain>
    </source>
</reference>
<dbReference type="OrthoDB" id="110505at2"/>
<keyword evidence="3" id="KW-1185">Reference proteome</keyword>
<feature type="chain" id="PRO_5009288403" evidence="1">
    <location>
        <begin position="23"/>
        <end position="265"/>
    </location>
</feature>
<feature type="signal peptide" evidence="1">
    <location>
        <begin position="1"/>
        <end position="22"/>
    </location>
</feature>
<sequence length="265" mass="27609">MLRIRATLFLAALSVAGCVALAQQVMDNAAVLKLHNAGLSDDLVVQTISASPGHFDTGMDAMIALKKAGLSDRVVGAMIAKNANPAGPAPAAAPVAAASALPPGITDVGLYYQDKTGQWNEVASEIVHYKTGGVLKSFATGGIVKGDLNGNINGADSKLKVVSPVNVIIYLMEGQSPTEYQLLRLRPGSNYREFRSMTGGVIHSSTGANRDSVEFESKKIAPRVYQVTLPASIGKGEYGFLPPTGANSQGNAASSGKIYTFSLVE</sequence>
<dbReference type="Proteomes" id="UP000236728">
    <property type="component" value="Unassembled WGS sequence"/>
</dbReference>
<organism evidence="2 3">
    <name type="scientific">Bryocella elongata</name>
    <dbReference type="NCBI Taxonomy" id="863522"/>
    <lineage>
        <taxon>Bacteria</taxon>
        <taxon>Pseudomonadati</taxon>
        <taxon>Acidobacteriota</taxon>
        <taxon>Terriglobia</taxon>
        <taxon>Terriglobales</taxon>
        <taxon>Acidobacteriaceae</taxon>
        <taxon>Bryocella</taxon>
    </lineage>
</organism>
<evidence type="ECO:0000313" key="3">
    <source>
        <dbReference type="Proteomes" id="UP000236728"/>
    </source>
</evidence>
<proteinExistence type="predicted"/>
<accession>A0A1H5WKV1</accession>
<name>A0A1H5WKV1_9BACT</name>
<gene>
    <name evidence="2" type="ORF">SAMN05421819_1620</name>
</gene>
<evidence type="ECO:0000256" key="1">
    <source>
        <dbReference type="SAM" id="SignalP"/>
    </source>
</evidence>
<dbReference type="EMBL" id="FNVA01000002">
    <property type="protein sequence ID" value="SEF99910.1"/>
    <property type="molecule type" value="Genomic_DNA"/>
</dbReference>
<dbReference type="AlphaFoldDB" id="A0A1H5WKV1"/>
<evidence type="ECO:0000313" key="2">
    <source>
        <dbReference type="EMBL" id="SEF99910.1"/>
    </source>
</evidence>